<evidence type="ECO:0000313" key="2">
    <source>
        <dbReference type="Proteomes" id="UP000669317"/>
    </source>
</evidence>
<dbReference type="EMBL" id="JAGIKT010000036">
    <property type="protein sequence ID" value="MBP0112771.1"/>
    <property type="molecule type" value="Genomic_DNA"/>
</dbReference>
<accession>A0ABS3ZXL2</accession>
<evidence type="ECO:0000313" key="1">
    <source>
        <dbReference type="EMBL" id="MBP0112771.1"/>
    </source>
</evidence>
<dbReference type="Proteomes" id="UP000669317">
    <property type="component" value="Unassembled WGS sequence"/>
</dbReference>
<organism evidence="1 2">
    <name type="scientific">Bradyrhizobium vignae</name>
    <dbReference type="NCBI Taxonomy" id="1549949"/>
    <lineage>
        <taxon>Bacteria</taxon>
        <taxon>Pseudomonadati</taxon>
        <taxon>Pseudomonadota</taxon>
        <taxon>Alphaproteobacteria</taxon>
        <taxon>Hyphomicrobiales</taxon>
        <taxon>Nitrobacteraceae</taxon>
        <taxon>Bradyrhizobium</taxon>
    </lineage>
</organism>
<reference evidence="1 2" key="1">
    <citation type="submission" date="2021-03" db="EMBL/GenBank/DDBJ databases">
        <title>Genome Sequence of Bradyrhizobium vignae strain ISRA400.</title>
        <authorList>
            <person name="Tisa L.S."/>
            <person name="Svistoonoff S."/>
            <person name="Hocher V."/>
            <person name="Fall S."/>
            <person name="Zaiya A."/>
            <person name="Naing D."/>
            <person name="Niang N."/>
            <person name="Diouf A."/>
            <person name="Dasylva M.C."/>
            <person name="Toure O."/>
            <person name="Gueye M."/>
            <person name="Gully D."/>
            <person name="Tisseyre P."/>
            <person name="Simpson S."/>
            <person name="Morris K."/>
            <person name="Thomas W.K."/>
        </authorList>
    </citation>
    <scope>NUCLEOTIDE SEQUENCE [LARGE SCALE GENOMIC DNA]</scope>
    <source>
        <strain evidence="1 2">ISRA400</strain>
    </source>
</reference>
<sequence>MTQLDDRTLANLDVVLEDVCRSLPHGGNHELRKKIAESLLDSAIQGNRTLSGLTEVAKAALAEATQKSA</sequence>
<gene>
    <name evidence="1" type="ORF">JWS04_17085</name>
</gene>
<protein>
    <submittedName>
        <fullName evidence="1">Uncharacterized protein</fullName>
    </submittedName>
</protein>
<proteinExistence type="predicted"/>
<name>A0ABS3ZXL2_9BRAD</name>
<comment type="caution">
    <text evidence="1">The sequence shown here is derived from an EMBL/GenBank/DDBJ whole genome shotgun (WGS) entry which is preliminary data.</text>
</comment>
<keyword evidence="2" id="KW-1185">Reference proteome</keyword>
<dbReference type="RefSeq" id="WP_092238949.1">
    <property type="nucleotide sequence ID" value="NZ_JAGIKT010000036.1"/>
</dbReference>